<accession>A0A8H6VC26</accession>
<feature type="compositionally biased region" description="Basic and acidic residues" evidence="1">
    <location>
        <begin position="1"/>
        <end position="12"/>
    </location>
</feature>
<dbReference type="OrthoDB" id="3649435at2759"/>
<dbReference type="EMBL" id="JABCIY010000309">
    <property type="protein sequence ID" value="KAF7185755.1"/>
    <property type="molecule type" value="Genomic_DNA"/>
</dbReference>
<reference evidence="3" key="1">
    <citation type="submission" date="2020-04" db="EMBL/GenBank/DDBJ databases">
        <title>Draft genome resource of the tomato pathogen Pseudocercospora fuligena.</title>
        <authorList>
            <person name="Zaccaron A."/>
        </authorList>
    </citation>
    <scope>NUCLEOTIDE SEQUENCE</scope>
    <source>
        <strain evidence="3">PF001</strain>
    </source>
</reference>
<feature type="region of interest" description="Disordered" evidence="1">
    <location>
        <begin position="1"/>
        <end position="69"/>
    </location>
</feature>
<dbReference type="Gene3D" id="2.120.10.70">
    <property type="entry name" value="Fucose-specific lectin"/>
    <property type="match status" value="1"/>
</dbReference>
<dbReference type="SUPFAM" id="SSF89372">
    <property type="entry name" value="Fucose-specific lectin"/>
    <property type="match status" value="1"/>
</dbReference>
<evidence type="ECO:0008006" key="5">
    <source>
        <dbReference type="Google" id="ProtNLM"/>
    </source>
</evidence>
<evidence type="ECO:0000256" key="1">
    <source>
        <dbReference type="SAM" id="MobiDB-lite"/>
    </source>
</evidence>
<feature type="compositionally biased region" description="Polar residues" evidence="1">
    <location>
        <begin position="39"/>
        <end position="50"/>
    </location>
</feature>
<keyword evidence="2" id="KW-0472">Membrane</keyword>
<comment type="caution">
    <text evidence="3">The sequence shown here is derived from an EMBL/GenBank/DDBJ whole genome shotgun (WGS) entry which is preliminary data.</text>
</comment>
<feature type="transmembrane region" description="Helical" evidence="2">
    <location>
        <begin position="98"/>
        <end position="123"/>
    </location>
</feature>
<keyword evidence="2" id="KW-0812">Transmembrane</keyword>
<evidence type="ECO:0000313" key="4">
    <source>
        <dbReference type="Proteomes" id="UP000660729"/>
    </source>
</evidence>
<gene>
    <name evidence="3" type="ORF">HII31_12857</name>
</gene>
<sequence>MGTNEHDRRRSSEGPQVFGFENAPEVVSGPDWESKSKVNRSSLYSPQAWNTDLPEATQGRSSDKTAVYSTEYSDKEANTLLTAKPEQRKYCGLRRKTFLWLSVGVFLLVVIAAVLGGVLGTVLDKSDDDERTDDADTSAVDGPSLLVRDKTGLAMVNPSGSQTLYAYYMDAAGKILEGTYENGTWDQRHLADQQAEITKNVTSAPPGTSIAAVAYTRNSEAYRQIFWLDSQGLVTTSNRTDDGAWSEPYSVTGDRIVEALPSARGLAACAGNSSDGLNGIRLYYGSTDGYVQEIGLDFNSTNVWTRLNGFAGSDAQSGVACTMTGNVGHVYFRNTTNSALQQWTKDYASNSVQNSTTFGWQDGTASRSGNVFATGGSVAATSDGQDTDYVFYHSAENETSYTFVVGQTMTEPSSDIEWLQYSPVGYYLAATWAPDSDGNEGAVSLDIYYDHSDLYFGSVSRDGQAYEAVTETGR</sequence>
<name>A0A8H6VC26_9PEZI</name>
<keyword evidence="4" id="KW-1185">Reference proteome</keyword>
<dbReference type="AlphaFoldDB" id="A0A8H6VC26"/>
<evidence type="ECO:0000313" key="3">
    <source>
        <dbReference type="EMBL" id="KAF7185755.1"/>
    </source>
</evidence>
<keyword evidence="2" id="KW-1133">Transmembrane helix</keyword>
<proteinExistence type="predicted"/>
<protein>
    <recommendedName>
        <fullName evidence="5">Fucose-specific lectin</fullName>
    </recommendedName>
</protein>
<dbReference type="Proteomes" id="UP000660729">
    <property type="component" value="Unassembled WGS sequence"/>
</dbReference>
<evidence type="ECO:0000256" key="2">
    <source>
        <dbReference type="SAM" id="Phobius"/>
    </source>
</evidence>
<organism evidence="3 4">
    <name type="scientific">Pseudocercospora fuligena</name>
    <dbReference type="NCBI Taxonomy" id="685502"/>
    <lineage>
        <taxon>Eukaryota</taxon>
        <taxon>Fungi</taxon>
        <taxon>Dikarya</taxon>
        <taxon>Ascomycota</taxon>
        <taxon>Pezizomycotina</taxon>
        <taxon>Dothideomycetes</taxon>
        <taxon>Dothideomycetidae</taxon>
        <taxon>Mycosphaerellales</taxon>
        <taxon>Mycosphaerellaceae</taxon>
        <taxon>Pseudocercospora</taxon>
    </lineage>
</organism>